<evidence type="ECO:0000256" key="8">
    <source>
        <dbReference type="ARBA" id="ARBA00023277"/>
    </source>
</evidence>
<keyword evidence="5" id="KW-0378">Hydrolase</keyword>
<dbReference type="PANTHER" id="PTHR33753:SF1">
    <property type="entry name" value="ENDO-BETA-1,4-GLUCANASE CELB"/>
    <property type="match status" value="1"/>
</dbReference>
<comment type="caution">
    <text evidence="12">The sequence shown here is derived from an EMBL/GenBank/DDBJ whole genome shotgun (WGS) entry which is preliminary data.</text>
</comment>
<dbReference type="SUPFAM" id="SSF49899">
    <property type="entry name" value="Concanavalin A-like lectins/glucanases"/>
    <property type="match status" value="1"/>
</dbReference>
<dbReference type="FunFam" id="2.70.100.10:FF:000001">
    <property type="entry name" value="Glucanase"/>
    <property type="match status" value="1"/>
</dbReference>
<dbReference type="Pfam" id="PF00840">
    <property type="entry name" value="Glyco_hydro_7"/>
    <property type="match status" value="1"/>
</dbReference>
<dbReference type="PANTHER" id="PTHR33753">
    <property type="entry name" value="1,4-BETA-D-GLUCAN CELLOBIOHYDROLASE B"/>
    <property type="match status" value="1"/>
</dbReference>
<dbReference type="PRINTS" id="PR00734">
    <property type="entry name" value="GLHYDRLASE7"/>
</dbReference>
<evidence type="ECO:0000256" key="7">
    <source>
        <dbReference type="ARBA" id="ARBA00023180"/>
    </source>
</evidence>
<keyword evidence="13" id="KW-1185">Reference proteome</keyword>
<evidence type="ECO:0000256" key="10">
    <source>
        <dbReference type="ARBA" id="ARBA00023326"/>
    </source>
</evidence>
<dbReference type="Gene3D" id="2.70.100.10">
    <property type="entry name" value="Glycoside hydrolase, family 7, domain"/>
    <property type="match status" value="1"/>
</dbReference>
<evidence type="ECO:0000256" key="3">
    <source>
        <dbReference type="ARBA" id="ARBA00012601"/>
    </source>
</evidence>
<gene>
    <name evidence="12" type="ORF">AKO1_015140</name>
</gene>
<sequence length="448" mass="49856">MSRKLSFVSCILLILLLSTWVAGQQIGTSLAENHPKLITQRCAKGSGCSENPRSIVLDANWRWLHTTSGYTNCYTGSSWNRDICSDPESCTAKCALDGADYPTTYGITTNNDELTLKFVTKHAYGTNVGSRVYLMDSSDSNYEMFYLKNQEFSFDVDVSNLPCGINGALYFVEMEKDGGSSNPNNKAGAKYGTGYCDAQCPHDIKYIKGQANLLDWDEKKKVGRWGSCCNEMDIWEANSIASAYTPHPCNVTGLHRCEGGNCNVCDQPGCDFNSYRLGDRDFFGENKIVDTKQKFTVITQFHTSDNTTRGDLVEIRRIYIQNGRVIQNSKVNVPGMNQYDSITNKFCDSQKDVFQDKNDFKNKGGLKAVGRSLDRGHVLVMSLWDDSSVNMLWLDSNFPLDRPATQPGVARGTCPISSGKPEEVERDYPNAYVKFSKVRVGDIGSTVL</sequence>
<keyword evidence="8" id="KW-0119">Carbohydrate metabolism</keyword>
<feature type="signal peptide" evidence="11">
    <location>
        <begin position="1"/>
        <end position="23"/>
    </location>
</feature>
<keyword evidence="9" id="KW-0326">Glycosidase</keyword>
<dbReference type="Proteomes" id="UP001431209">
    <property type="component" value="Unassembled WGS sequence"/>
</dbReference>
<organism evidence="12 13">
    <name type="scientific">Acrasis kona</name>
    <dbReference type="NCBI Taxonomy" id="1008807"/>
    <lineage>
        <taxon>Eukaryota</taxon>
        <taxon>Discoba</taxon>
        <taxon>Heterolobosea</taxon>
        <taxon>Tetramitia</taxon>
        <taxon>Eutetramitia</taxon>
        <taxon>Acrasidae</taxon>
        <taxon>Acrasis</taxon>
    </lineage>
</organism>
<evidence type="ECO:0000256" key="4">
    <source>
        <dbReference type="ARBA" id="ARBA00022729"/>
    </source>
</evidence>
<evidence type="ECO:0000256" key="11">
    <source>
        <dbReference type="SAM" id="SignalP"/>
    </source>
</evidence>
<evidence type="ECO:0000256" key="2">
    <source>
        <dbReference type="ARBA" id="ARBA00006044"/>
    </source>
</evidence>
<dbReference type="AlphaFoldDB" id="A0AAW2YY17"/>
<dbReference type="EMBL" id="JAOPGA020000812">
    <property type="protein sequence ID" value="KAL0482060.1"/>
    <property type="molecule type" value="Genomic_DNA"/>
</dbReference>
<keyword evidence="4 11" id="KW-0732">Signal</keyword>
<keyword evidence="10" id="KW-0624">Polysaccharide degradation</keyword>
<evidence type="ECO:0000256" key="9">
    <source>
        <dbReference type="ARBA" id="ARBA00023295"/>
    </source>
</evidence>
<dbReference type="EC" id="3.2.1.4" evidence="3"/>
<dbReference type="InterPro" id="IPR037019">
    <property type="entry name" value="Glyco_hydro_7_sf"/>
</dbReference>
<keyword evidence="6" id="KW-0136">Cellulose degradation</keyword>
<name>A0AAW2YY17_9EUKA</name>
<evidence type="ECO:0000256" key="5">
    <source>
        <dbReference type="ARBA" id="ARBA00022801"/>
    </source>
</evidence>
<evidence type="ECO:0000256" key="1">
    <source>
        <dbReference type="ARBA" id="ARBA00000966"/>
    </source>
</evidence>
<protein>
    <recommendedName>
        <fullName evidence="3">cellulase</fullName>
        <ecNumber evidence="3">3.2.1.4</ecNumber>
    </recommendedName>
</protein>
<keyword evidence="7" id="KW-0325">Glycoprotein</keyword>
<evidence type="ECO:0000256" key="6">
    <source>
        <dbReference type="ARBA" id="ARBA00023001"/>
    </source>
</evidence>
<reference evidence="12 13" key="1">
    <citation type="submission" date="2024-03" db="EMBL/GenBank/DDBJ databases">
        <title>The Acrasis kona genome and developmental transcriptomes reveal deep origins of eukaryotic multicellular pathways.</title>
        <authorList>
            <person name="Sheikh S."/>
            <person name="Fu C.-J."/>
            <person name="Brown M.W."/>
            <person name="Baldauf S.L."/>
        </authorList>
    </citation>
    <scope>NUCLEOTIDE SEQUENCE [LARGE SCALE GENOMIC DNA]</scope>
    <source>
        <strain evidence="12 13">ATCC MYA-3509</strain>
    </source>
</reference>
<comment type="catalytic activity">
    <reaction evidence="1">
        <text>Endohydrolysis of (1-&gt;4)-beta-D-glucosidic linkages in cellulose, lichenin and cereal beta-D-glucans.</text>
        <dbReference type="EC" id="3.2.1.4"/>
    </reaction>
</comment>
<accession>A0AAW2YY17</accession>
<dbReference type="InterPro" id="IPR013320">
    <property type="entry name" value="ConA-like_dom_sf"/>
</dbReference>
<feature type="chain" id="PRO_5043677336" description="cellulase" evidence="11">
    <location>
        <begin position="24"/>
        <end position="448"/>
    </location>
</feature>
<evidence type="ECO:0000313" key="13">
    <source>
        <dbReference type="Proteomes" id="UP001431209"/>
    </source>
</evidence>
<dbReference type="GO" id="GO:0008810">
    <property type="term" value="F:cellulase activity"/>
    <property type="evidence" value="ECO:0007669"/>
    <property type="project" value="UniProtKB-EC"/>
</dbReference>
<proteinExistence type="inferred from homology"/>
<dbReference type="InterPro" id="IPR001722">
    <property type="entry name" value="Glyco_hydro_7"/>
</dbReference>
<dbReference type="CDD" id="cd07999">
    <property type="entry name" value="GH7_CBH_EG"/>
    <property type="match status" value="1"/>
</dbReference>
<comment type="similarity">
    <text evidence="2">Belongs to the glycosyl hydrolase 7 (cellulase C) family.</text>
</comment>
<dbReference type="GO" id="GO:0030245">
    <property type="term" value="P:cellulose catabolic process"/>
    <property type="evidence" value="ECO:0007669"/>
    <property type="project" value="UniProtKB-KW"/>
</dbReference>
<evidence type="ECO:0000313" key="12">
    <source>
        <dbReference type="EMBL" id="KAL0482060.1"/>
    </source>
</evidence>